<dbReference type="PANTHER" id="PTHR11046">
    <property type="entry name" value="OLIGORIBONUCLEASE, MITOCHONDRIAL"/>
    <property type="match status" value="1"/>
</dbReference>
<evidence type="ECO:0000256" key="4">
    <source>
        <dbReference type="ARBA" id="ARBA00022839"/>
    </source>
</evidence>
<comment type="caution">
    <text evidence="6">The sequence shown here is derived from an EMBL/GenBank/DDBJ whole genome shotgun (WGS) entry which is preliminary data.</text>
</comment>
<dbReference type="FunFam" id="3.30.420.10:FF:000003">
    <property type="entry name" value="Oligoribonuclease"/>
    <property type="match status" value="1"/>
</dbReference>
<evidence type="ECO:0000313" key="6">
    <source>
        <dbReference type="EMBL" id="TPX57614.1"/>
    </source>
</evidence>
<dbReference type="NCBIfam" id="NF003765">
    <property type="entry name" value="PRK05359.1"/>
    <property type="match status" value="1"/>
</dbReference>
<reference evidence="6 7" key="1">
    <citation type="journal article" date="2019" name="Sci. Rep.">
        <title>Comparative genomics of chytrid fungi reveal insights into the obligate biotrophic and pathogenic lifestyle of Synchytrium endobioticum.</title>
        <authorList>
            <person name="van de Vossenberg B.T.L.H."/>
            <person name="Warris S."/>
            <person name="Nguyen H.D.T."/>
            <person name="van Gent-Pelzer M.P.E."/>
            <person name="Joly D.L."/>
            <person name="van de Geest H.C."/>
            <person name="Bonants P.J.M."/>
            <person name="Smith D.S."/>
            <person name="Levesque C.A."/>
            <person name="van der Lee T.A.J."/>
        </authorList>
    </citation>
    <scope>NUCLEOTIDE SEQUENCE [LARGE SCALE GENOMIC DNA]</scope>
    <source>
        <strain evidence="6 7">CBS 809.83</strain>
    </source>
</reference>
<dbReference type="STRING" id="109895.A0A507E181"/>
<name>A0A507E181_9FUNG</name>
<protein>
    <recommendedName>
        <fullName evidence="5">Exonuclease domain-containing protein</fullName>
    </recommendedName>
</protein>
<dbReference type="SUPFAM" id="SSF53098">
    <property type="entry name" value="Ribonuclease H-like"/>
    <property type="match status" value="1"/>
</dbReference>
<sequence length="190" mass="20889">MSAAHTSSFCKDPIVWIDLEMTGLDLAKDQIIEIACIVTDGDLNVVAEGPDLVIKASKKLLDGMDDWCKEHHGGSGLTKASLNATHTTSTAEAAVLSFIQQHVPGGRVAPLGGNSVHVDKMFLQKEMPKLVDFLHYRIIDVSTIKECVRRWLPRVAGDVPPKTGAHRALEDIRESIAELKYYREKAFVKA</sequence>
<accession>A0A507E181</accession>
<dbReference type="Pfam" id="PF00929">
    <property type="entry name" value="RNase_T"/>
    <property type="match status" value="1"/>
</dbReference>
<gene>
    <name evidence="6" type="ORF">PhCBS80983_g03753</name>
</gene>
<dbReference type="InterPro" id="IPR036397">
    <property type="entry name" value="RNaseH_sf"/>
</dbReference>
<proteinExistence type="inferred from homology"/>
<dbReference type="InterPro" id="IPR022894">
    <property type="entry name" value="Oligoribonuclease"/>
</dbReference>
<evidence type="ECO:0000256" key="3">
    <source>
        <dbReference type="ARBA" id="ARBA00022801"/>
    </source>
</evidence>
<dbReference type="AlphaFoldDB" id="A0A507E181"/>
<dbReference type="SMART" id="SM00479">
    <property type="entry name" value="EXOIII"/>
    <property type="match status" value="1"/>
</dbReference>
<keyword evidence="2" id="KW-0540">Nuclease</keyword>
<dbReference type="Proteomes" id="UP000318582">
    <property type="component" value="Unassembled WGS sequence"/>
</dbReference>
<dbReference type="PANTHER" id="PTHR11046:SF0">
    <property type="entry name" value="OLIGORIBONUCLEASE, MITOCHONDRIAL"/>
    <property type="match status" value="1"/>
</dbReference>
<evidence type="ECO:0000259" key="5">
    <source>
        <dbReference type="SMART" id="SM00479"/>
    </source>
</evidence>
<keyword evidence="4" id="KW-0269">Exonuclease</keyword>
<comment type="similarity">
    <text evidence="1">Belongs to the oligoribonuclease family.</text>
</comment>
<keyword evidence="7" id="KW-1185">Reference proteome</keyword>
<evidence type="ECO:0000256" key="2">
    <source>
        <dbReference type="ARBA" id="ARBA00022722"/>
    </source>
</evidence>
<evidence type="ECO:0000256" key="1">
    <source>
        <dbReference type="ARBA" id="ARBA00009921"/>
    </source>
</evidence>
<feature type="domain" description="Exonuclease" evidence="5">
    <location>
        <begin position="13"/>
        <end position="188"/>
    </location>
</feature>
<dbReference type="EMBL" id="QEAQ01000050">
    <property type="protein sequence ID" value="TPX57614.1"/>
    <property type="molecule type" value="Genomic_DNA"/>
</dbReference>
<dbReference type="CDD" id="cd06135">
    <property type="entry name" value="Orn"/>
    <property type="match status" value="1"/>
</dbReference>
<dbReference type="GO" id="GO:0000175">
    <property type="term" value="F:3'-5'-RNA exonuclease activity"/>
    <property type="evidence" value="ECO:0007669"/>
    <property type="project" value="InterPro"/>
</dbReference>
<keyword evidence="3" id="KW-0378">Hydrolase</keyword>
<organism evidence="6 7">
    <name type="scientific">Powellomyces hirtus</name>
    <dbReference type="NCBI Taxonomy" id="109895"/>
    <lineage>
        <taxon>Eukaryota</taxon>
        <taxon>Fungi</taxon>
        <taxon>Fungi incertae sedis</taxon>
        <taxon>Chytridiomycota</taxon>
        <taxon>Chytridiomycota incertae sedis</taxon>
        <taxon>Chytridiomycetes</taxon>
        <taxon>Spizellomycetales</taxon>
        <taxon>Powellomycetaceae</taxon>
        <taxon>Powellomyces</taxon>
    </lineage>
</organism>
<dbReference type="InterPro" id="IPR012337">
    <property type="entry name" value="RNaseH-like_sf"/>
</dbReference>
<dbReference type="Gene3D" id="3.30.420.10">
    <property type="entry name" value="Ribonuclease H-like superfamily/Ribonuclease H"/>
    <property type="match status" value="1"/>
</dbReference>
<dbReference type="GO" id="GO:0003676">
    <property type="term" value="F:nucleic acid binding"/>
    <property type="evidence" value="ECO:0007669"/>
    <property type="project" value="InterPro"/>
</dbReference>
<dbReference type="GO" id="GO:0005739">
    <property type="term" value="C:mitochondrion"/>
    <property type="evidence" value="ECO:0007669"/>
    <property type="project" value="TreeGrafter"/>
</dbReference>
<dbReference type="InterPro" id="IPR013520">
    <property type="entry name" value="Ribonucl_H"/>
</dbReference>
<evidence type="ECO:0000313" key="7">
    <source>
        <dbReference type="Proteomes" id="UP000318582"/>
    </source>
</evidence>